<reference evidence="1" key="2">
    <citation type="submission" date="2017-06" db="EMBL/GenBank/DDBJ databases">
        <authorList>
            <person name="Kim H.J."/>
            <person name="Triplett B.A."/>
        </authorList>
    </citation>
    <scope>NUCLEOTIDE SEQUENCE [LARGE SCALE GENOMIC DNA]</scope>
    <source>
        <strain evidence="1">AU17325</strain>
    </source>
</reference>
<organism evidence="1 3">
    <name type="scientific">Burkholderia aenigmatica</name>
    <dbReference type="NCBI Taxonomy" id="2015348"/>
    <lineage>
        <taxon>Bacteria</taxon>
        <taxon>Pseudomonadati</taxon>
        <taxon>Pseudomonadota</taxon>
        <taxon>Betaproteobacteria</taxon>
        <taxon>Burkholderiales</taxon>
        <taxon>Burkholderiaceae</taxon>
        <taxon>Burkholderia</taxon>
        <taxon>Burkholderia cepacia complex</taxon>
    </lineage>
</organism>
<evidence type="ECO:0000313" key="2">
    <source>
        <dbReference type="EMBL" id="VWB74936.1"/>
    </source>
</evidence>
<reference evidence="1 3" key="3">
    <citation type="submission" date="2017-08" db="EMBL/GenBank/DDBJ databases">
        <title>WGS of novel Burkholderia cepaca complex species.</title>
        <authorList>
            <person name="Lipuma J."/>
            <person name="Spilker T."/>
        </authorList>
    </citation>
    <scope>NUCLEOTIDE SEQUENCE [LARGE SCALE GENOMIC DNA]</scope>
    <source>
        <strain evidence="1 3">AU17325</strain>
    </source>
</reference>
<dbReference type="RefSeq" id="WP_089454709.1">
    <property type="nucleotide sequence ID" value="NZ_CABVQC010000021.1"/>
</dbReference>
<dbReference type="OrthoDB" id="9020332at2"/>
<dbReference type="GeneID" id="99665066"/>
<protein>
    <submittedName>
        <fullName evidence="1">Uncharacterized protein</fullName>
    </submittedName>
</protein>
<dbReference type="AlphaFoldDB" id="A0A228HLJ6"/>
<reference evidence="3" key="1">
    <citation type="submission" date="2017-06" db="EMBL/GenBank/DDBJ databases">
        <authorList>
            <person name="LiPuma J."/>
            <person name="Spilker T."/>
        </authorList>
    </citation>
    <scope>NUCLEOTIDE SEQUENCE [LARGE SCALE GENOMIC DNA]</scope>
    <source>
        <strain evidence="3">AU17325</strain>
    </source>
</reference>
<name>A0A228HLJ6_9BURK</name>
<accession>A0A6P2LWA7</accession>
<gene>
    <name evidence="2" type="ORF">BLA13014_03419</name>
    <name evidence="1" type="ORF">CFB84_42585</name>
</gene>
<evidence type="ECO:0000313" key="1">
    <source>
        <dbReference type="EMBL" id="OXI31086.1"/>
    </source>
</evidence>
<proteinExistence type="predicted"/>
<dbReference type="EMBL" id="CABVQC010000021">
    <property type="protein sequence ID" value="VWB74936.1"/>
    <property type="molecule type" value="Genomic_DNA"/>
</dbReference>
<reference evidence="2 4" key="4">
    <citation type="submission" date="2019-09" db="EMBL/GenBank/DDBJ databases">
        <authorList>
            <person name="Depoorter E."/>
        </authorList>
    </citation>
    <scope>NUCLEOTIDE SEQUENCE [LARGE SCALE GENOMIC DNA]</scope>
    <source>
        <strain evidence="2">LMG 13014</strain>
    </source>
</reference>
<dbReference type="Proteomes" id="UP000214600">
    <property type="component" value="Unassembled WGS sequence"/>
</dbReference>
<sequence length="144" mass="16355">MNETLKALFRYIKRENCDPTWQGIRDNVLGAVYHPEMRYVDVLKVLLTAYTQALMEPRFELPGRHNAAEDLLLAPITGHHAIDFMGPSSLESRYSVEQFYGAMIEKMMGDLRCCRIDWCRGEIWPEENASAPAAPAPAPALESR</sequence>
<dbReference type="EMBL" id="NKFA01000045">
    <property type="protein sequence ID" value="OXI31086.1"/>
    <property type="molecule type" value="Genomic_DNA"/>
</dbReference>
<evidence type="ECO:0000313" key="4">
    <source>
        <dbReference type="Proteomes" id="UP000494261"/>
    </source>
</evidence>
<evidence type="ECO:0000313" key="3">
    <source>
        <dbReference type="Proteomes" id="UP000214600"/>
    </source>
</evidence>
<dbReference type="Proteomes" id="UP000494261">
    <property type="component" value="Unassembled WGS sequence"/>
</dbReference>
<accession>A0A228HLJ6</accession>